<name>A0ABT0KHE1_9GAMM</name>
<accession>A0ABT0KHE1</accession>
<comment type="caution">
    <text evidence="1">The sequence shown here is derived from an EMBL/GenBank/DDBJ whole genome shotgun (WGS) entry which is preliminary data.</text>
</comment>
<protein>
    <submittedName>
        <fullName evidence="1">DUF2591 family protein</fullName>
    </submittedName>
</protein>
<proteinExistence type="predicted"/>
<evidence type="ECO:0000313" key="2">
    <source>
        <dbReference type="Proteomes" id="UP001165275"/>
    </source>
</evidence>
<evidence type="ECO:0000313" key="1">
    <source>
        <dbReference type="EMBL" id="MCL1031337.1"/>
    </source>
</evidence>
<dbReference type="Proteomes" id="UP001165275">
    <property type="component" value="Unassembled WGS sequence"/>
</dbReference>
<dbReference type="InterPro" id="IPR019701">
    <property type="entry name" value="Phage_P22_NinX"/>
</dbReference>
<keyword evidence="2" id="KW-1185">Reference proteome</keyword>
<dbReference type="EMBL" id="JAGQDC010000021">
    <property type="protein sequence ID" value="MCL1031337.1"/>
    <property type="molecule type" value="Genomic_DNA"/>
</dbReference>
<organism evidence="1 2">
    <name type="scientific">Serratia silvae</name>
    <dbReference type="NCBI Taxonomy" id="2824122"/>
    <lineage>
        <taxon>Bacteria</taxon>
        <taxon>Pseudomonadati</taxon>
        <taxon>Pseudomonadota</taxon>
        <taxon>Gammaproteobacteria</taxon>
        <taxon>Enterobacterales</taxon>
        <taxon>Yersiniaceae</taxon>
        <taxon>Serratia</taxon>
    </lineage>
</organism>
<dbReference type="RefSeq" id="WP_248947338.1">
    <property type="nucleotide sequence ID" value="NZ_CBCSGY010000016.1"/>
</dbReference>
<sequence>MVINTKCLAGKALNWAVAKALDIDMFINPFNEVMEKQPEHGPVRFEPSTNWGQCGPLIEQFEISLQPPTTRHLNFGRGRGRWEKIEHWTAIVPIQHTNQNDLKSIGELEIPNIGRATGPTPLIAICRAVVDAKLGESVTAPNDLLEAWWASVFNNGDIE</sequence>
<dbReference type="Pfam" id="PF10765">
    <property type="entry name" value="Phage_P22_NinX"/>
    <property type="match status" value="1"/>
</dbReference>
<gene>
    <name evidence="1" type="ORF">KAJ71_20285</name>
</gene>
<reference evidence="1" key="1">
    <citation type="submission" date="2021-04" db="EMBL/GenBank/DDBJ databases">
        <title>Genome sequence of Serratia sp. arafor3.</title>
        <authorList>
            <person name="Besaury L."/>
        </authorList>
    </citation>
    <scope>NUCLEOTIDE SEQUENCE</scope>
    <source>
        <strain evidence="1">Arafor3</strain>
    </source>
</reference>